<dbReference type="InterPro" id="IPR036396">
    <property type="entry name" value="Cyt_P450_sf"/>
</dbReference>
<protein>
    <recommendedName>
        <fullName evidence="9">Cytochrome P450</fullName>
    </recommendedName>
</protein>
<sequence>MLFGGSASTFTLLEWTMTELMRHPKCMKKLQDEIRSVQPHNSYVSEKEAEKMNYLNVVIKEALRLHPPGRRKCPGIGLAIALAEVTLANLVNRFDWRIEVGPLGDDKHYLDEASSIDVCRKFPLFAFHLFLNSTCKTL</sequence>
<keyword evidence="6" id="KW-0472">Membrane</keyword>
<dbReference type="Proteomes" id="UP000266723">
    <property type="component" value="Unassembled WGS sequence"/>
</dbReference>
<keyword evidence="4" id="KW-1133">Transmembrane helix</keyword>
<evidence type="ECO:0000256" key="2">
    <source>
        <dbReference type="ARBA" id="ARBA00010617"/>
    </source>
</evidence>
<evidence type="ECO:0000256" key="5">
    <source>
        <dbReference type="ARBA" id="ARBA00023002"/>
    </source>
</evidence>
<keyword evidence="8" id="KW-1185">Reference proteome</keyword>
<keyword evidence="5" id="KW-0560">Oxidoreductase</keyword>
<evidence type="ECO:0000256" key="6">
    <source>
        <dbReference type="ARBA" id="ARBA00023136"/>
    </source>
</evidence>
<comment type="subcellular location">
    <subcellularLocation>
        <location evidence="1">Membrane</location>
        <topology evidence="1">Single-pass membrane protein</topology>
    </subcellularLocation>
</comment>
<dbReference type="InterPro" id="IPR001128">
    <property type="entry name" value="Cyt_P450"/>
</dbReference>
<proteinExistence type="inferred from homology"/>
<comment type="similarity">
    <text evidence="2">Belongs to the cytochrome P450 family.</text>
</comment>
<comment type="caution">
    <text evidence="7">The sequence shown here is derived from an EMBL/GenBank/DDBJ whole genome shotgun (WGS) entry which is preliminary data.</text>
</comment>
<dbReference type="Gene3D" id="1.10.630.10">
    <property type="entry name" value="Cytochrome P450"/>
    <property type="match status" value="2"/>
</dbReference>
<evidence type="ECO:0000313" key="7">
    <source>
        <dbReference type="EMBL" id="KAF3548998.1"/>
    </source>
</evidence>
<keyword evidence="3" id="KW-0812">Transmembrane</keyword>
<dbReference type="EMBL" id="QGKV02000832">
    <property type="protein sequence ID" value="KAF3548998.1"/>
    <property type="molecule type" value="Genomic_DNA"/>
</dbReference>
<dbReference type="InterPro" id="IPR050193">
    <property type="entry name" value="Cytochrome_P450_71"/>
</dbReference>
<evidence type="ECO:0008006" key="9">
    <source>
        <dbReference type="Google" id="ProtNLM"/>
    </source>
</evidence>
<evidence type="ECO:0000256" key="3">
    <source>
        <dbReference type="ARBA" id="ARBA00022692"/>
    </source>
</evidence>
<evidence type="ECO:0000256" key="4">
    <source>
        <dbReference type="ARBA" id="ARBA00022989"/>
    </source>
</evidence>
<accession>A0ABQ7CCV8</accession>
<dbReference type="PANTHER" id="PTHR47956:SF22">
    <property type="entry name" value="CYTOCHROME P450 71A12-RELATED"/>
    <property type="match status" value="1"/>
</dbReference>
<dbReference type="PANTHER" id="PTHR47956">
    <property type="entry name" value="CYTOCHROME P450 71B11-RELATED"/>
    <property type="match status" value="1"/>
</dbReference>
<dbReference type="Pfam" id="PF00067">
    <property type="entry name" value="p450"/>
    <property type="match status" value="1"/>
</dbReference>
<gene>
    <name evidence="7" type="ORF">DY000_02009624</name>
</gene>
<evidence type="ECO:0000256" key="1">
    <source>
        <dbReference type="ARBA" id="ARBA00004167"/>
    </source>
</evidence>
<dbReference type="SUPFAM" id="SSF48264">
    <property type="entry name" value="Cytochrome P450"/>
    <property type="match status" value="1"/>
</dbReference>
<reference evidence="7 8" key="1">
    <citation type="journal article" date="2020" name="BMC Genomics">
        <title>Intraspecific diversification of the crop wild relative Brassica cretica Lam. using demographic model selection.</title>
        <authorList>
            <person name="Kioukis A."/>
            <person name="Michalopoulou V.A."/>
            <person name="Briers L."/>
            <person name="Pirintsos S."/>
            <person name="Studholme D.J."/>
            <person name="Pavlidis P."/>
            <person name="Sarris P.F."/>
        </authorList>
    </citation>
    <scope>NUCLEOTIDE SEQUENCE [LARGE SCALE GENOMIC DNA]</scope>
    <source>
        <strain evidence="8">cv. PFS-1207/04</strain>
    </source>
</reference>
<organism evidence="7 8">
    <name type="scientific">Brassica cretica</name>
    <name type="common">Mustard</name>
    <dbReference type="NCBI Taxonomy" id="69181"/>
    <lineage>
        <taxon>Eukaryota</taxon>
        <taxon>Viridiplantae</taxon>
        <taxon>Streptophyta</taxon>
        <taxon>Embryophyta</taxon>
        <taxon>Tracheophyta</taxon>
        <taxon>Spermatophyta</taxon>
        <taxon>Magnoliopsida</taxon>
        <taxon>eudicotyledons</taxon>
        <taxon>Gunneridae</taxon>
        <taxon>Pentapetalae</taxon>
        <taxon>rosids</taxon>
        <taxon>malvids</taxon>
        <taxon>Brassicales</taxon>
        <taxon>Brassicaceae</taxon>
        <taxon>Brassiceae</taxon>
        <taxon>Brassica</taxon>
    </lineage>
</organism>
<evidence type="ECO:0000313" key="8">
    <source>
        <dbReference type="Proteomes" id="UP000266723"/>
    </source>
</evidence>
<name>A0ABQ7CCV8_BRACR</name>